<dbReference type="GO" id="GO:0006747">
    <property type="term" value="P:FAD biosynthetic process"/>
    <property type="evidence" value="ECO:0007669"/>
    <property type="project" value="TreeGrafter"/>
</dbReference>
<evidence type="ECO:0000256" key="7">
    <source>
        <dbReference type="ARBA" id="ARBA00022741"/>
    </source>
</evidence>
<dbReference type="Proteomes" id="UP000298493">
    <property type="component" value="Unassembled WGS sequence"/>
</dbReference>
<keyword evidence="4" id="KW-0288">FMN</keyword>
<evidence type="ECO:0000256" key="8">
    <source>
        <dbReference type="ARBA" id="ARBA00022827"/>
    </source>
</evidence>
<dbReference type="InterPro" id="IPR002500">
    <property type="entry name" value="PAPS_reduct_dom"/>
</dbReference>
<keyword evidence="6" id="KW-0548">Nucleotidyltransferase</keyword>
<evidence type="ECO:0000256" key="3">
    <source>
        <dbReference type="ARBA" id="ARBA00022630"/>
    </source>
</evidence>
<keyword evidence="8" id="KW-0274">FAD</keyword>
<dbReference type="PANTHER" id="PTHR23293">
    <property type="entry name" value="FAD SYNTHETASE-RELATED FMN ADENYLYLTRANSFERASE"/>
    <property type="match status" value="1"/>
</dbReference>
<evidence type="ECO:0000256" key="2">
    <source>
        <dbReference type="ARBA" id="ARBA00012393"/>
    </source>
</evidence>
<evidence type="ECO:0000259" key="14">
    <source>
        <dbReference type="Pfam" id="PF01507"/>
    </source>
</evidence>
<dbReference type="FunFam" id="3.40.50.620:FF:000187">
    <property type="entry name" value="Probable FAD synthetase"/>
    <property type="match status" value="1"/>
</dbReference>
<evidence type="ECO:0000256" key="12">
    <source>
        <dbReference type="ARBA" id="ARBA00049494"/>
    </source>
</evidence>
<dbReference type="Gene3D" id="3.40.50.620">
    <property type="entry name" value="HUPs"/>
    <property type="match status" value="1"/>
</dbReference>
<dbReference type="GO" id="GO:0016787">
    <property type="term" value="F:hydrolase activity"/>
    <property type="evidence" value="ECO:0007669"/>
    <property type="project" value="UniProtKB-KW"/>
</dbReference>
<keyword evidence="16" id="KW-1185">Reference proteome</keyword>
<accession>A0A4Z1PE82</accession>
<proteinExistence type="predicted"/>
<keyword evidence="9" id="KW-0067">ATP-binding</keyword>
<comment type="pathway">
    <text evidence="1">Cofactor biosynthesis; FAD biosynthesis; FAD from FMN: step 1/1.</text>
</comment>
<reference evidence="15 16" key="1">
    <citation type="submission" date="2019-04" db="EMBL/GenBank/DDBJ databases">
        <title>High contiguity whole genome sequence and gene annotation resource for two Venturia nashicola isolates.</title>
        <authorList>
            <person name="Prokchorchik M."/>
            <person name="Won K."/>
            <person name="Lee Y."/>
            <person name="Choi E.D."/>
            <person name="Segonzac C."/>
            <person name="Sohn K.H."/>
        </authorList>
    </citation>
    <scope>NUCLEOTIDE SEQUENCE [LARGE SCALE GENOMIC DNA]</scope>
    <source>
        <strain evidence="15 16">PRI2</strain>
    </source>
</reference>
<feature type="region of interest" description="Disordered" evidence="13">
    <location>
        <begin position="1"/>
        <end position="20"/>
    </location>
</feature>
<gene>
    <name evidence="15" type="ORF">E6O75_ATG03632</name>
</gene>
<evidence type="ECO:0000256" key="10">
    <source>
        <dbReference type="ARBA" id="ARBA00031145"/>
    </source>
</evidence>
<dbReference type="AlphaFoldDB" id="A0A4Z1PE82"/>
<feature type="region of interest" description="Disordered" evidence="13">
    <location>
        <begin position="274"/>
        <end position="295"/>
    </location>
</feature>
<evidence type="ECO:0000256" key="11">
    <source>
        <dbReference type="ARBA" id="ARBA00031871"/>
    </source>
</evidence>
<protein>
    <recommendedName>
        <fullName evidence="2">FAD synthase</fullName>
        <ecNumber evidence="2">2.7.7.2</ecNumber>
    </recommendedName>
    <alternativeName>
        <fullName evidence="10">FAD pyrophosphorylase</fullName>
    </alternativeName>
    <alternativeName>
        <fullName evidence="11">FMN adenylyltransferase</fullName>
    </alternativeName>
</protein>
<evidence type="ECO:0000256" key="9">
    <source>
        <dbReference type="ARBA" id="ARBA00022840"/>
    </source>
</evidence>
<name>A0A4Z1PE82_9PEZI</name>
<evidence type="ECO:0000256" key="1">
    <source>
        <dbReference type="ARBA" id="ARBA00004726"/>
    </source>
</evidence>
<dbReference type="InterPro" id="IPR014729">
    <property type="entry name" value="Rossmann-like_a/b/a_fold"/>
</dbReference>
<dbReference type="STRING" id="86259.A0A4Z1PE82"/>
<dbReference type="Pfam" id="PF01507">
    <property type="entry name" value="PAPS_reduct"/>
    <property type="match status" value="2"/>
</dbReference>
<dbReference type="SUPFAM" id="SSF52402">
    <property type="entry name" value="Adenine nucleotide alpha hydrolases-like"/>
    <property type="match status" value="1"/>
</dbReference>
<dbReference type="EC" id="2.7.7.2" evidence="2"/>
<keyword evidence="7" id="KW-0547">Nucleotide-binding</keyword>
<dbReference type="CDD" id="cd23948">
    <property type="entry name" value="FAD_synthase"/>
    <property type="match status" value="1"/>
</dbReference>
<comment type="caution">
    <text evidence="15">The sequence shown here is derived from an EMBL/GenBank/DDBJ whole genome shotgun (WGS) entry which is preliminary data.</text>
</comment>
<evidence type="ECO:0000313" key="16">
    <source>
        <dbReference type="Proteomes" id="UP000298493"/>
    </source>
</evidence>
<dbReference type="GO" id="GO:0005524">
    <property type="term" value="F:ATP binding"/>
    <property type="evidence" value="ECO:0007669"/>
    <property type="project" value="UniProtKB-KW"/>
</dbReference>
<dbReference type="EMBL" id="SNSC02000003">
    <property type="protein sequence ID" value="TID25769.1"/>
    <property type="molecule type" value="Genomic_DNA"/>
</dbReference>
<keyword evidence="3" id="KW-0285">Flavoprotein</keyword>
<evidence type="ECO:0000256" key="6">
    <source>
        <dbReference type="ARBA" id="ARBA00022695"/>
    </source>
</evidence>
<keyword evidence="5" id="KW-0808">Transferase</keyword>
<organism evidence="15 16">
    <name type="scientific">Venturia nashicola</name>
    <dbReference type="NCBI Taxonomy" id="86259"/>
    <lineage>
        <taxon>Eukaryota</taxon>
        <taxon>Fungi</taxon>
        <taxon>Dikarya</taxon>
        <taxon>Ascomycota</taxon>
        <taxon>Pezizomycotina</taxon>
        <taxon>Dothideomycetes</taxon>
        <taxon>Pleosporomycetidae</taxon>
        <taxon>Venturiales</taxon>
        <taxon>Venturiaceae</taxon>
        <taxon>Venturia</taxon>
    </lineage>
</organism>
<evidence type="ECO:0000256" key="5">
    <source>
        <dbReference type="ARBA" id="ARBA00022679"/>
    </source>
</evidence>
<feature type="domain" description="Phosphoadenosine phosphosulphate reductase" evidence="14">
    <location>
        <begin position="153"/>
        <end position="235"/>
    </location>
</feature>
<keyword evidence="15" id="KW-0378">Hydrolase</keyword>
<comment type="catalytic activity">
    <reaction evidence="12">
        <text>FMN + ATP + H(+) = FAD + diphosphate</text>
        <dbReference type="Rhea" id="RHEA:17237"/>
        <dbReference type="ChEBI" id="CHEBI:15378"/>
        <dbReference type="ChEBI" id="CHEBI:30616"/>
        <dbReference type="ChEBI" id="CHEBI:33019"/>
        <dbReference type="ChEBI" id="CHEBI:57692"/>
        <dbReference type="ChEBI" id="CHEBI:58210"/>
        <dbReference type="EC" id="2.7.7.2"/>
    </reaction>
</comment>
<evidence type="ECO:0000256" key="4">
    <source>
        <dbReference type="ARBA" id="ARBA00022643"/>
    </source>
</evidence>
<dbReference type="PANTHER" id="PTHR23293:SF9">
    <property type="entry name" value="FAD SYNTHASE"/>
    <property type="match status" value="1"/>
</dbReference>
<feature type="domain" description="Phosphoadenosine phosphosulphate reductase" evidence="14">
    <location>
        <begin position="79"/>
        <end position="144"/>
    </location>
</feature>
<evidence type="ECO:0000256" key="13">
    <source>
        <dbReference type="SAM" id="MobiDB-lite"/>
    </source>
</evidence>
<dbReference type="GO" id="GO:0003919">
    <property type="term" value="F:FMN adenylyltransferase activity"/>
    <property type="evidence" value="ECO:0007669"/>
    <property type="project" value="UniProtKB-EC"/>
</dbReference>
<sequence>MPDPTPPNARPDASSPFTDPLLPPGEIALPDLCKRINERIAAFLAKDAETEALRSVQKHTRIALGVIEEALNKYSLTSLSLSYNGGKDCLVLLILYLSALHTHKPSPTTPLQSVYIVSSHPFPEVEDFVNTSSATCSLQLSRYNMGMKPAFTAYLQEHKDVEAIFVGTRRTDPHGEFLTHFDRTDHGWPDFMRVHPVIDWHYVDIWNFIIHLQIPYCPLYDQGYTSLGGTTDTHPNPALRRQSVSETGAPKVIFRPAYELMADNEERLGRDWERKGAPSQATAGATEVVPVGNDE</sequence>
<evidence type="ECO:0000313" key="15">
    <source>
        <dbReference type="EMBL" id="TID25769.1"/>
    </source>
</evidence>